<dbReference type="GO" id="GO:0016020">
    <property type="term" value="C:membrane"/>
    <property type="evidence" value="ECO:0007669"/>
    <property type="project" value="InterPro"/>
</dbReference>
<dbReference type="PROSITE" id="PS50885">
    <property type="entry name" value="HAMP"/>
    <property type="match status" value="1"/>
</dbReference>
<feature type="transmembrane region" description="Helical" evidence="4">
    <location>
        <begin position="157"/>
        <end position="181"/>
    </location>
</feature>
<accession>A0A4R4DU39</accession>
<dbReference type="NCBIfam" id="TIGR00229">
    <property type="entry name" value="sensory_box"/>
    <property type="match status" value="1"/>
</dbReference>
<evidence type="ECO:0000256" key="2">
    <source>
        <dbReference type="ARBA" id="ARBA00029447"/>
    </source>
</evidence>
<dbReference type="PROSITE" id="PS50112">
    <property type="entry name" value="PAS"/>
    <property type="match status" value="1"/>
</dbReference>
<dbReference type="Gene3D" id="1.10.287.950">
    <property type="entry name" value="Methyl-accepting chemotaxis protein"/>
    <property type="match status" value="1"/>
</dbReference>
<dbReference type="InterPro" id="IPR004089">
    <property type="entry name" value="MCPsignal_dom"/>
</dbReference>
<dbReference type="GO" id="GO:0006935">
    <property type="term" value="P:chemotaxis"/>
    <property type="evidence" value="ECO:0007669"/>
    <property type="project" value="InterPro"/>
</dbReference>
<dbReference type="PANTHER" id="PTHR32089:SF112">
    <property type="entry name" value="LYSOZYME-LIKE PROTEIN-RELATED"/>
    <property type="match status" value="1"/>
</dbReference>
<keyword evidence="4" id="KW-1133">Transmembrane helix</keyword>
<protein>
    <submittedName>
        <fullName evidence="8">PAS domain S-box protein</fullName>
    </submittedName>
</protein>
<evidence type="ECO:0000259" key="5">
    <source>
        <dbReference type="PROSITE" id="PS50111"/>
    </source>
</evidence>
<dbReference type="CDD" id="cd00130">
    <property type="entry name" value="PAS"/>
    <property type="match status" value="1"/>
</dbReference>
<dbReference type="InterPro" id="IPR004090">
    <property type="entry name" value="Chemotax_Me-accpt_rcpt"/>
</dbReference>
<comment type="similarity">
    <text evidence="2">Belongs to the methyl-accepting chemotaxis (MCP) protein family.</text>
</comment>
<reference evidence="8 9" key="1">
    <citation type="submission" date="2019-03" db="EMBL/GenBank/DDBJ databases">
        <title>Paracraurococcus aquatilis NE82 genome sequence.</title>
        <authorList>
            <person name="Zhao Y."/>
            <person name="Du Z."/>
        </authorList>
    </citation>
    <scope>NUCLEOTIDE SEQUENCE [LARGE SCALE GENOMIC DNA]</scope>
    <source>
        <strain evidence="8 9">NE82</strain>
    </source>
</reference>
<evidence type="ECO:0000256" key="1">
    <source>
        <dbReference type="ARBA" id="ARBA00023224"/>
    </source>
</evidence>
<comment type="caution">
    <text evidence="8">The sequence shown here is derived from an EMBL/GenBank/DDBJ whole genome shotgun (WGS) entry which is preliminary data.</text>
</comment>
<dbReference type="EMBL" id="SKBM01000003">
    <property type="protein sequence ID" value="TCZ65375.1"/>
    <property type="molecule type" value="Genomic_DNA"/>
</dbReference>
<dbReference type="Gene3D" id="3.30.450.20">
    <property type="entry name" value="PAS domain"/>
    <property type="match status" value="1"/>
</dbReference>
<dbReference type="SUPFAM" id="SSF58104">
    <property type="entry name" value="Methyl-accepting chemotaxis protein (MCP) signaling domain"/>
    <property type="match status" value="1"/>
</dbReference>
<evidence type="ECO:0000259" key="7">
    <source>
        <dbReference type="PROSITE" id="PS50885"/>
    </source>
</evidence>
<keyword evidence="4" id="KW-0472">Membrane</keyword>
<organism evidence="8 9">
    <name type="scientific">Roseicella aquatilis</name>
    <dbReference type="NCBI Taxonomy" id="2527868"/>
    <lineage>
        <taxon>Bacteria</taxon>
        <taxon>Pseudomonadati</taxon>
        <taxon>Pseudomonadota</taxon>
        <taxon>Alphaproteobacteria</taxon>
        <taxon>Acetobacterales</taxon>
        <taxon>Roseomonadaceae</taxon>
        <taxon>Roseicella</taxon>
    </lineage>
</organism>
<dbReference type="InterPro" id="IPR035965">
    <property type="entry name" value="PAS-like_dom_sf"/>
</dbReference>
<gene>
    <name evidence="8" type="ORF">EXY23_04165</name>
</gene>
<feature type="domain" description="Methyl-accepting transducer" evidence="5">
    <location>
        <begin position="304"/>
        <end position="533"/>
    </location>
</feature>
<evidence type="ECO:0000259" key="6">
    <source>
        <dbReference type="PROSITE" id="PS50112"/>
    </source>
</evidence>
<keyword evidence="1 3" id="KW-0807">Transducer</keyword>
<feature type="domain" description="PAS" evidence="6">
    <location>
        <begin position="25"/>
        <end position="50"/>
    </location>
</feature>
<dbReference type="InterPro" id="IPR013655">
    <property type="entry name" value="PAS_fold_3"/>
</dbReference>
<evidence type="ECO:0000313" key="9">
    <source>
        <dbReference type="Proteomes" id="UP000295023"/>
    </source>
</evidence>
<keyword evidence="4" id="KW-0812">Transmembrane</keyword>
<dbReference type="SUPFAM" id="SSF55785">
    <property type="entry name" value="PYP-like sensor domain (PAS domain)"/>
    <property type="match status" value="1"/>
</dbReference>
<dbReference type="PROSITE" id="PS50111">
    <property type="entry name" value="CHEMOTAXIS_TRANSDUC_2"/>
    <property type="match status" value="1"/>
</dbReference>
<proteinExistence type="inferred from homology"/>
<feature type="domain" description="HAMP" evidence="7">
    <location>
        <begin position="214"/>
        <end position="266"/>
    </location>
</feature>
<dbReference type="GO" id="GO:0007165">
    <property type="term" value="P:signal transduction"/>
    <property type="evidence" value="ECO:0007669"/>
    <property type="project" value="UniProtKB-KW"/>
</dbReference>
<dbReference type="Pfam" id="PF00015">
    <property type="entry name" value="MCPsignal"/>
    <property type="match status" value="1"/>
</dbReference>
<dbReference type="RefSeq" id="WP_132284868.1">
    <property type="nucleotide sequence ID" value="NZ_SKBM01000003.1"/>
</dbReference>
<dbReference type="SMART" id="SM00283">
    <property type="entry name" value="MA"/>
    <property type="match status" value="1"/>
</dbReference>
<evidence type="ECO:0000256" key="3">
    <source>
        <dbReference type="PROSITE-ProRule" id="PRU00284"/>
    </source>
</evidence>
<feature type="transmembrane region" description="Helical" evidence="4">
    <location>
        <begin position="193"/>
        <end position="213"/>
    </location>
</feature>
<evidence type="ECO:0000313" key="8">
    <source>
        <dbReference type="EMBL" id="TCZ65375.1"/>
    </source>
</evidence>
<dbReference type="Pfam" id="PF08447">
    <property type="entry name" value="PAS_3"/>
    <property type="match status" value="1"/>
</dbReference>
<dbReference type="GO" id="GO:0004888">
    <property type="term" value="F:transmembrane signaling receptor activity"/>
    <property type="evidence" value="ECO:0007669"/>
    <property type="project" value="InterPro"/>
</dbReference>
<dbReference type="InterPro" id="IPR000014">
    <property type="entry name" value="PAS"/>
</dbReference>
<dbReference type="InterPro" id="IPR003660">
    <property type="entry name" value="HAMP_dom"/>
</dbReference>
<dbReference type="PANTHER" id="PTHR32089">
    <property type="entry name" value="METHYL-ACCEPTING CHEMOTAXIS PROTEIN MCPB"/>
    <property type="match status" value="1"/>
</dbReference>
<name>A0A4R4DU39_9PROT</name>
<keyword evidence="9" id="KW-1185">Reference proteome</keyword>
<dbReference type="AlphaFoldDB" id="A0A4R4DU39"/>
<dbReference type="PRINTS" id="PR00260">
    <property type="entry name" value="CHEMTRNSDUCR"/>
</dbReference>
<evidence type="ECO:0000256" key="4">
    <source>
        <dbReference type="SAM" id="Phobius"/>
    </source>
</evidence>
<dbReference type="OrthoDB" id="7295762at2"/>
<dbReference type="Proteomes" id="UP000295023">
    <property type="component" value="Unassembled WGS sequence"/>
</dbReference>
<sequence length="567" mass="58710">MRDNGPVTDREVLLPEGKVLVSRTDSGGRIRFCNDSFVEISGFAAEELTGAPHNIVRHPHMPRQAFADLWSTIKAGRPWEGLVKNRTRTGDHYWVRANVTPVLEDGQVAGYVSIRFRPERAAVAAAEAAYARIRAGQARGVGLRDGEIVATGRRARLATVAASVTGRLAATLGMAILWLIALGWAGQAGVGRGIAILLPCAIVAVGTLGWLTLRALRRPLRDLEAHLAATAAGDFHRVVETPAAPEFRGIASQLRATRARFAYALQEREELDRRSRVERVATQQAMAEQLEQSVGSVAESLAAAVTELHASADSLAGTADQTAQQAAAAAAGATQASANVQTVAAAAEQMAASVAEVTRQVHEAATVAHAAAEEARRTDATVRSLAESAQRIGEVVRLIGDIAGQTNLLALNATIEAARAGEAGKGFAVVASEVKALAGQTARATEEIGRQIAAMQAATGQAVTAIHGIGSTVERSSEIAGAIAAAVEEQGAATREIARNVGEAASGTGEVSAQVERLTCGVGETTAALGELRAGSNAVAQQGEALRAAIGGLATQLRAEGAEPRAA</sequence>